<keyword evidence="6" id="KW-1185">Reference proteome</keyword>
<dbReference type="Pfam" id="PF00106">
    <property type="entry name" value="adh_short"/>
    <property type="match status" value="1"/>
</dbReference>
<reference evidence="6" key="1">
    <citation type="submission" date="2020-06" db="EMBL/GenBank/DDBJ databases">
        <title>A chromosome-scale genome assembly of Talaromyces rugulosus W13939.</title>
        <authorList>
            <person name="Wang B."/>
            <person name="Guo L."/>
            <person name="Ye K."/>
            <person name="Wang L."/>
        </authorList>
    </citation>
    <scope>NUCLEOTIDE SEQUENCE [LARGE SCALE GENOMIC DNA]</scope>
    <source>
        <strain evidence="6">W13939</strain>
    </source>
</reference>
<dbReference type="OrthoDB" id="2102561at2759"/>
<protein>
    <submittedName>
        <fullName evidence="5">Uncharacterized protein</fullName>
    </submittedName>
</protein>
<name>A0A7H8RDH7_TALRU</name>
<dbReference type="PRINTS" id="PR00080">
    <property type="entry name" value="SDRFAMILY"/>
</dbReference>
<sequence>MSSQRTVLITGCSDGGLGAALALAFHTAGLKVYATARNSAKLGQCSSAGIETLIIDVLSSESIQNAASKLPYLDILVNNAGAEYLMPIADLDIADAKKIFDLNVWSYIEVTQTFLPLLVKSSYGGVVVNHTSLASVATVPFQGVYTASKAAIAMLSDTLRLELGALGVTVVDIKSGIVLSNLIKNGRDAKTPQLPDTSFYSPARDVVEKTLSQEKFVGVGSPAPVWAKAVVRDLLKKKPPMIIYKGEQAWLAWLIGFLPSGALDGTVKKLSGLDVVENIMKVGQ</sequence>
<evidence type="ECO:0000256" key="3">
    <source>
        <dbReference type="ARBA" id="ARBA00023002"/>
    </source>
</evidence>
<evidence type="ECO:0000313" key="5">
    <source>
        <dbReference type="EMBL" id="QKX64484.1"/>
    </source>
</evidence>
<dbReference type="EMBL" id="CP055903">
    <property type="protein sequence ID" value="QKX64484.1"/>
    <property type="molecule type" value="Genomic_DNA"/>
</dbReference>
<dbReference type="InterPro" id="IPR002347">
    <property type="entry name" value="SDR_fam"/>
</dbReference>
<proteinExistence type="inferred from homology"/>
<comment type="similarity">
    <text evidence="1 4">Belongs to the short-chain dehydrogenases/reductases (SDR) family.</text>
</comment>
<dbReference type="InterPro" id="IPR036291">
    <property type="entry name" value="NAD(P)-bd_dom_sf"/>
</dbReference>
<dbReference type="PANTHER" id="PTHR44169:SF6">
    <property type="entry name" value="NADPH-DEPENDENT 1-ACYLDIHYDROXYACETONE PHOSPHATE REDUCTASE"/>
    <property type="match status" value="1"/>
</dbReference>
<dbReference type="AlphaFoldDB" id="A0A7H8RDH7"/>
<dbReference type="GO" id="GO:0005811">
    <property type="term" value="C:lipid droplet"/>
    <property type="evidence" value="ECO:0007669"/>
    <property type="project" value="TreeGrafter"/>
</dbReference>
<dbReference type="SUPFAM" id="SSF51735">
    <property type="entry name" value="NAD(P)-binding Rossmann-fold domains"/>
    <property type="match status" value="1"/>
</dbReference>
<evidence type="ECO:0000256" key="1">
    <source>
        <dbReference type="ARBA" id="ARBA00006484"/>
    </source>
</evidence>
<evidence type="ECO:0000313" key="6">
    <source>
        <dbReference type="Proteomes" id="UP000509510"/>
    </source>
</evidence>
<dbReference type="GO" id="GO:0004806">
    <property type="term" value="F:triacylglycerol lipase activity"/>
    <property type="evidence" value="ECO:0007669"/>
    <property type="project" value="TreeGrafter"/>
</dbReference>
<keyword evidence="3" id="KW-0560">Oxidoreductase</keyword>
<dbReference type="PANTHER" id="PTHR44169">
    <property type="entry name" value="NADPH-DEPENDENT 1-ACYLDIHYDROXYACETONE PHOSPHATE REDUCTASE"/>
    <property type="match status" value="1"/>
</dbReference>
<accession>A0A7H8RDH7</accession>
<dbReference type="GO" id="GO:0005783">
    <property type="term" value="C:endoplasmic reticulum"/>
    <property type="evidence" value="ECO:0007669"/>
    <property type="project" value="TreeGrafter"/>
</dbReference>
<dbReference type="PRINTS" id="PR00081">
    <property type="entry name" value="GDHRDH"/>
</dbReference>
<dbReference type="InterPro" id="IPR020904">
    <property type="entry name" value="Sc_DH/Rdtase_CS"/>
</dbReference>
<dbReference type="GO" id="GO:0006654">
    <property type="term" value="P:phosphatidic acid biosynthetic process"/>
    <property type="evidence" value="ECO:0007669"/>
    <property type="project" value="TreeGrafter"/>
</dbReference>
<dbReference type="PROSITE" id="PS00061">
    <property type="entry name" value="ADH_SHORT"/>
    <property type="match status" value="1"/>
</dbReference>
<evidence type="ECO:0000256" key="2">
    <source>
        <dbReference type="ARBA" id="ARBA00022857"/>
    </source>
</evidence>
<dbReference type="GO" id="GO:0000140">
    <property type="term" value="F:acylglycerone-phosphate reductase (NADP+) activity"/>
    <property type="evidence" value="ECO:0007669"/>
    <property type="project" value="TreeGrafter"/>
</dbReference>
<evidence type="ECO:0000256" key="4">
    <source>
        <dbReference type="RuleBase" id="RU000363"/>
    </source>
</evidence>
<dbReference type="GO" id="GO:0019433">
    <property type="term" value="P:triglyceride catabolic process"/>
    <property type="evidence" value="ECO:0007669"/>
    <property type="project" value="TreeGrafter"/>
</dbReference>
<dbReference type="RefSeq" id="XP_035350657.1">
    <property type="nucleotide sequence ID" value="XM_035494764.1"/>
</dbReference>
<gene>
    <name evidence="5" type="ORF">TRUGW13939_11659</name>
</gene>
<dbReference type="KEGG" id="trg:TRUGW13939_11659"/>
<dbReference type="Proteomes" id="UP000509510">
    <property type="component" value="Chromosome VI"/>
</dbReference>
<keyword evidence="2" id="KW-0521">NADP</keyword>
<dbReference type="Gene3D" id="3.40.50.720">
    <property type="entry name" value="NAD(P)-binding Rossmann-like Domain"/>
    <property type="match status" value="1"/>
</dbReference>
<organism evidence="5 6">
    <name type="scientific">Talaromyces rugulosus</name>
    <name type="common">Penicillium rugulosum</name>
    <dbReference type="NCBI Taxonomy" id="121627"/>
    <lineage>
        <taxon>Eukaryota</taxon>
        <taxon>Fungi</taxon>
        <taxon>Dikarya</taxon>
        <taxon>Ascomycota</taxon>
        <taxon>Pezizomycotina</taxon>
        <taxon>Eurotiomycetes</taxon>
        <taxon>Eurotiomycetidae</taxon>
        <taxon>Eurotiales</taxon>
        <taxon>Trichocomaceae</taxon>
        <taxon>Talaromyces</taxon>
        <taxon>Talaromyces sect. Islandici</taxon>
    </lineage>
</organism>
<dbReference type="GeneID" id="55999136"/>